<dbReference type="GeneID" id="19526164"/>
<dbReference type="RefSeq" id="YP_009036613.1">
    <property type="nucleotide sequence ID" value="NC_024213.1"/>
</dbReference>
<dbReference type="Proteomes" id="UP000026900">
    <property type="component" value="Segment"/>
</dbReference>
<proteinExistence type="predicted"/>
<evidence type="ECO:0000313" key="2">
    <source>
        <dbReference type="Proteomes" id="UP000026900"/>
    </source>
</evidence>
<organism evidence="1 2">
    <name type="scientific">Bacillus phage Hakuna</name>
    <dbReference type="NCBI Taxonomy" id="1486659"/>
    <lineage>
        <taxon>Viruses</taxon>
        <taxon>Duplodnaviria</taxon>
        <taxon>Heunggongvirae</taxon>
        <taxon>Uroviricota</taxon>
        <taxon>Caudoviricetes</taxon>
        <taxon>Herelleviridae</taxon>
        <taxon>Bastillevirinae</taxon>
        <taxon>Wphvirus</taxon>
        <taxon>Wphvirus hakuna</taxon>
    </lineage>
</organism>
<sequence>MKAIYIGEEEFYYEGGKKVFQFKKNHIYQSIKRCHTEWANLTEEEFLKIMNETDVDDEYEESTEGYLIFIDEEGRPVVVDNGYWQKVFYIL</sequence>
<accession>A0A024B1F2</accession>
<name>A0A024B1F2_9CAUD</name>
<evidence type="ECO:0000313" key="1">
    <source>
        <dbReference type="EMBL" id="AHZ10182.1"/>
    </source>
</evidence>
<reference evidence="2" key="1">
    <citation type="submission" date="2014-09" db="EMBL/GenBank/DDBJ databases">
        <authorList>
            <person name="Sauder A.B."/>
            <person name="McKenzie Q.R."/>
            <person name="Temple L.M."/>
            <person name="Alexis B.K."/>
            <person name="Al-Atrache Z."/>
            <person name="Lewis L.O."/>
            <person name="Loesser-Casey K.E."/>
            <person name="Mitchell K.J."/>
        </authorList>
    </citation>
    <scope>NUCLEOTIDE SEQUENCE [LARGE SCALE GENOMIC DNA]</scope>
</reference>
<dbReference type="KEGG" id="vg:19526164"/>
<protein>
    <submittedName>
        <fullName evidence="1">Uncharacterized protein</fullName>
    </submittedName>
</protein>
<dbReference type="EMBL" id="KJ489399">
    <property type="protein sequence ID" value="AHZ10182.1"/>
    <property type="molecule type" value="Genomic_DNA"/>
</dbReference>
<keyword evidence="2" id="KW-1185">Reference proteome</keyword>